<dbReference type="GO" id="GO:0003676">
    <property type="term" value="F:nucleic acid binding"/>
    <property type="evidence" value="ECO:0007669"/>
    <property type="project" value="InterPro"/>
</dbReference>
<accession>A0A2H0YUM7</accession>
<sequence length="116" mass="13395">MRLTQRKGDTAVTRSIATFTEMGYDVLLPITESAPYDIVVDDGNKLFRVQIRYTSTGEVDLRRIHSNARGYVVKKTKPDAYDWLYILDHKGREYLIKKCLPGRRSIVPTSQYLINI</sequence>
<evidence type="ECO:0000313" key="3">
    <source>
        <dbReference type="Proteomes" id="UP000228711"/>
    </source>
</evidence>
<evidence type="ECO:0000313" key="2">
    <source>
        <dbReference type="EMBL" id="PIS41443.1"/>
    </source>
</evidence>
<reference evidence="3" key="1">
    <citation type="submission" date="2017-09" db="EMBL/GenBank/DDBJ databases">
        <title>Depth-based differentiation of microbial function through sediment-hosted aquifers and enrichment of novel symbionts in the deep terrestrial subsurface.</title>
        <authorList>
            <person name="Probst A.J."/>
            <person name="Ladd B."/>
            <person name="Jarett J.K."/>
            <person name="Geller-Mcgrath D.E."/>
            <person name="Sieber C.M.K."/>
            <person name="Emerson J.B."/>
            <person name="Anantharaman K."/>
            <person name="Thomas B.C."/>
            <person name="Malmstrom R."/>
            <person name="Stieglmeier M."/>
            <person name="Klingl A."/>
            <person name="Woyke T."/>
            <person name="Ryan C.M."/>
            <person name="Banfield J.F."/>
        </authorList>
    </citation>
    <scope>NUCLEOTIDE SEQUENCE [LARGE SCALE GENOMIC DNA]</scope>
</reference>
<proteinExistence type="predicted"/>
<dbReference type="Gene3D" id="3.40.1350.10">
    <property type="match status" value="1"/>
</dbReference>
<dbReference type="InterPro" id="IPR011856">
    <property type="entry name" value="tRNA_endonuc-like_dom_sf"/>
</dbReference>
<gene>
    <name evidence="2" type="ORF">COT25_03095</name>
</gene>
<dbReference type="InterPro" id="IPR021671">
    <property type="entry name" value="PD(D/E)XK_Endonuc"/>
</dbReference>
<dbReference type="Proteomes" id="UP000228711">
    <property type="component" value="Unassembled WGS sequence"/>
</dbReference>
<feature type="domain" description="PD(D/E)XK endonuclease" evidence="1">
    <location>
        <begin position="4"/>
        <end position="86"/>
    </location>
</feature>
<dbReference type="EMBL" id="PEXV01000104">
    <property type="protein sequence ID" value="PIS41443.1"/>
    <property type="molecule type" value="Genomic_DNA"/>
</dbReference>
<evidence type="ECO:0000259" key="1">
    <source>
        <dbReference type="Pfam" id="PF11645"/>
    </source>
</evidence>
<dbReference type="Pfam" id="PF11645">
    <property type="entry name" value="PDDEXK_5"/>
    <property type="match status" value="1"/>
</dbReference>
<dbReference type="AlphaFoldDB" id="A0A2H0YUM7"/>
<name>A0A2H0YUM7_9BACT</name>
<comment type="caution">
    <text evidence="2">The sequence shown here is derived from an EMBL/GenBank/DDBJ whole genome shotgun (WGS) entry which is preliminary data.</text>
</comment>
<organism evidence="2 3">
    <name type="scientific">Candidatus Kerfeldbacteria bacterium CG08_land_8_20_14_0_20_42_7</name>
    <dbReference type="NCBI Taxonomy" id="2014245"/>
    <lineage>
        <taxon>Bacteria</taxon>
        <taxon>Candidatus Kerfeldiibacteriota</taxon>
    </lineage>
</organism>
<protein>
    <recommendedName>
        <fullName evidence="1">PD(D/E)XK endonuclease domain-containing protein</fullName>
    </recommendedName>
</protein>